<dbReference type="EMBL" id="BMMU01000019">
    <property type="protein sequence ID" value="GGJ50033.1"/>
    <property type="molecule type" value="Genomic_DNA"/>
</dbReference>
<dbReference type="AlphaFoldDB" id="A0A917L9P7"/>
<organism evidence="1 2">
    <name type="scientific">Streptomyces lacrimifluminis</name>
    <dbReference type="NCBI Taxonomy" id="1500077"/>
    <lineage>
        <taxon>Bacteria</taxon>
        <taxon>Bacillati</taxon>
        <taxon>Actinomycetota</taxon>
        <taxon>Actinomycetes</taxon>
        <taxon>Kitasatosporales</taxon>
        <taxon>Streptomycetaceae</taxon>
        <taxon>Streptomyces</taxon>
    </lineage>
</organism>
<dbReference type="RefSeq" id="WP_189149953.1">
    <property type="nucleotide sequence ID" value="NZ_BAABER010000017.1"/>
</dbReference>
<reference evidence="1" key="2">
    <citation type="submission" date="2020-09" db="EMBL/GenBank/DDBJ databases">
        <authorList>
            <person name="Sun Q."/>
            <person name="Zhou Y."/>
        </authorList>
    </citation>
    <scope>NUCLEOTIDE SEQUENCE</scope>
    <source>
        <strain evidence="1">CGMCC 4.7272</strain>
    </source>
</reference>
<dbReference type="Proteomes" id="UP000625682">
    <property type="component" value="Unassembled WGS sequence"/>
</dbReference>
<gene>
    <name evidence="1" type="ORF">GCM10012282_53690</name>
</gene>
<reference evidence="1" key="1">
    <citation type="journal article" date="2014" name="Int. J. Syst. Evol. Microbiol.">
        <title>Complete genome sequence of Corynebacterium casei LMG S-19264T (=DSM 44701T), isolated from a smear-ripened cheese.</title>
        <authorList>
            <consortium name="US DOE Joint Genome Institute (JGI-PGF)"/>
            <person name="Walter F."/>
            <person name="Albersmeier A."/>
            <person name="Kalinowski J."/>
            <person name="Ruckert C."/>
        </authorList>
    </citation>
    <scope>NUCLEOTIDE SEQUENCE</scope>
    <source>
        <strain evidence="1">CGMCC 4.7272</strain>
    </source>
</reference>
<protein>
    <recommendedName>
        <fullName evidence="3">Ricin B lectin domain-containing protein</fullName>
    </recommendedName>
</protein>
<evidence type="ECO:0000313" key="2">
    <source>
        <dbReference type="Proteomes" id="UP000625682"/>
    </source>
</evidence>
<evidence type="ECO:0008006" key="3">
    <source>
        <dbReference type="Google" id="ProtNLM"/>
    </source>
</evidence>
<dbReference type="InterPro" id="IPR035992">
    <property type="entry name" value="Ricin_B-like_lectins"/>
</dbReference>
<evidence type="ECO:0000313" key="1">
    <source>
        <dbReference type="EMBL" id="GGJ50033.1"/>
    </source>
</evidence>
<keyword evidence="2" id="KW-1185">Reference proteome</keyword>
<comment type="caution">
    <text evidence="1">The sequence shown here is derived from an EMBL/GenBank/DDBJ whole genome shotgun (WGS) entry which is preliminary data.</text>
</comment>
<proteinExistence type="predicted"/>
<dbReference type="PROSITE" id="PS50231">
    <property type="entry name" value="RICIN_B_LECTIN"/>
    <property type="match status" value="1"/>
</dbReference>
<accession>A0A917L9P7</accession>
<dbReference type="Gene3D" id="2.80.10.50">
    <property type="match status" value="1"/>
</dbReference>
<name>A0A917L9P7_9ACTN</name>
<dbReference type="SUPFAM" id="SSF50370">
    <property type="entry name" value="Ricin B-like lectins"/>
    <property type="match status" value="1"/>
</dbReference>
<sequence>METFAVRGIVAIMTSRRRILRVTVPVGLGALMLAVAGSLSTASAETWWSYSNERTGACITSSTVSDSVWGGTCNDALATRNWSWGSDTYTNVYGVNRRFVSRANGECLTTDEKTVTNSVWTSPCGSTGGQWWNGDDRRFRNANGNYLRTSASGDGLYTSPYSVVEQYGIEPSRFTWWGQHD</sequence>